<organism evidence="1 2">
    <name type="scientific">Trichinella papuae</name>
    <dbReference type="NCBI Taxonomy" id="268474"/>
    <lineage>
        <taxon>Eukaryota</taxon>
        <taxon>Metazoa</taxon>
        <taxon>Ecdysozoa</taxon>
        <taxon>Nematoda</taxon>
        <taxon>Enoplea</taxon>
        <taxon>Dorylaimia</taxon>
        <taxon>Trichinellida</taxon>
        <taxon>Trichinellidae</taxon>
        <taxon>Trichinella</taxon>
    </lineage>
</organism>
<keyword evidence="2" id="KW-1185">Reference proteome</keyword>
<dbReference type="Proteomes" id="UP000054843">
    <property type="component" value="Unassembled WGS sequence"/>
</dbReference>
<protein>
    <submittedName>
        <fullName evidence="1">Uncharacterized protein</fullName>
    </submittedName>
</protein>
<accession>A0A0V1MHA1</accession>
<proteinExistence type="predicted"/>
<sequence length="87" mass="10694">MEKSKNTFVIHVYGRKMTKIQRDRCKLLHHQIKRQQNVTQIMKEERERDIGRKEGEILVQPSDIIFKEDHFFKEKETRVKKKRETKI</sequence>
<reference evidence="1 2" key="1">
    <citation type="submission" date="2015-01" db="EMBL/GenBank/DDBJ databases">
        <title>Evolution of Trichinella species and genotypes.</title>
        <authorList>
            <person name="Korhonen P.K."/>
            <person name="Edoardo P."/>
            <person name="Giuseppe L.R."/>
            <person name="Gasser R.B."/>
        </authorList>
    </citation>
    <scope>NUCLEOTIDE SEQUENCE [LARGE SCALE GENOMIC DNA]</scope>
    <source>
        <strain evidence="1">ISS1980</strain>
    </source>
</reference>
<evidence type="ECO:0000313" key="2">
    <source>
        <dbReference type="Proteomes" id="UP000054843"/>
    </source>
</evidence>
<dbReference type="AlphaFoldDB" id="A0A0V1MHA1"/>
<dbReference type="EMBL" id="JYDO01000099">
    <property type="protein sequence ID" value="KRZ71252.1"/>
    <property type="molecule type" value="Genomic_DNA"/>
</dbReference>
<name>A0A0V1MHA1_9BILA</name>
<comment type="caution">
    <text evidence="1">The sequence shown here is derived from an EMBL/GenBank/DDBJ whole genome shotgun (WGS) entry which is preliminary data.</text>
</comment>
<gene>
    <name evidence="1" type="ORF">T10_11234</name>
</gene>
<evidence type="ECO:0000313" key="1">
    <source>
        <dbReference type="EMBL" id="KRZ71252.1"/>
    </source>
</evidence>